<dbReference type="Gene3D" id="3.30.420.40">
    <property type="match status" value="1"/>
</dbReference>
<dbReference type="Gene3D" id="3.30.420.150">
    <property type="entry name" value="Exopolyphosphatase. Domain 2"/>
    <property type="match status" value="1"/>
</dbReference>
<gene>
    <name evidence="2" type="ORF">ACFOOI_04290</name>
</gene>
<evidence type="ECO:0000313" key="2">
    <source>
        <dbReference type="EMBL" id="MFC3809866.1"/>
    </source>
</evidence>
<dbReference type="Pfam" id="PF02541">
    <property type="entry name" value="Ppx-GppA"/>
    <property type="match status" value="1"/>
</dbReference>
<organism evidence="2 3">
    <name type="scientific">Lacihabitans lacunae</name>
    <dbReference type="NCBI Taxonomy" id="1028214"/>
    <lineage>
        <taxon>Bacteria</taxon>
        <taxon>Pseudomonadati</taxon>
        <taxon>Bacteroidota</taxon>
        <taxon>Cytophagia</taxon>
        <taxon>Cytophagales</taxon>
        <taxon>Leadbetterellaceae</taxon>
        <taxon>Lacihabitans</taxon>
    </lineage>
</organism>
<dbReference type="InterPro" id="IPR003695">
    <property type="entry name" value="Ppx_GppA_N"/>
</dbReference>
<dbReference type="InterPro" id="IPR043129">
    <property type="entry name" value="ATPase_NBD"/>
</dbReference>
<comment type="caution">
    <text evidence="2">The sequence shown here is derived from an EMBL/GenBank/DDBJ whole genome shotgun (WGS) entry which is preliminary data.</text>
</comment>
<dbReference type="InterPro" id="IPR050273">
    <property type="entry name" value="GppA/Ppx_hydrolase"/>
</dbReference>
<evidence type="ECO:0000313" key="3">
    <source>
        <dbReference type="Proteomes" id="UP001595616"/>
    </source>
</evidence>
<reference evidence="3" key="1">
    <citation type="journal article" date="2019" name="Int. J. Syst. Evol. Microbiol.">
        <title>The Global Catalogue of Microorganisms (GCM) 10K type strain sequencing project: providing services to taxonomists for standard genome sequencing and annotation.</title>
        <authorList>
            <consortium name="The Broad Institute Genomics Platform"/>
            <consortium name="The Broad Institute Genome Sequencing Center for Infectious Disease"/>
            <person name="Wu L."/>
            <person name="Ma J."/>
        </authorList>
    </citation>
    <scope>NUCLEOTIDE SEQUENCE [LARGE SCALE GENOMIC DNA]</scope>
    <source>
        <strain evidence="3">CECT 7956</strain>
    </source>
</reference>
<dbReference type="EMBL" id="JBHRYQ010000001">
    <property type="protein sequence ID" value="MFC3809866.1"/>
    <property type="molecule type" value="Genomic_DNA"/>
</dbReference>
<evidence type="ECO:0000259" key="1">
    <source>
        <dbReference type="Pfam" id="PF02541"/>
    </source>
</evidence>
<dbReference type="Proteomes" id="UP001595616">
    <property type="component" value="Unassembled WGS sequence"/>
</dbReference>
<protein>
    <submittedName>
        <fullName evidence="2">Ppx/GppA phosphatase family protein</fullName>
    </submittedName>
</protein>
<dbReference type="PANTHER" id="PTHR30005:SF0">
    <property type="entry name" value="RETROGRADE REGULATION PROTEIN 2"/>
    <property type="match status" value="1"/>
</dbReference>
<dbReference type="CDD" id="cd24006">
    <property type="entry name" value="ASKHA_NBD_PPX_GppA"/>
    <property type="match status" value="1"/>
</dbReference>
<sequence>MKIAAIDIGSNAARMQISSVLSDEGKISFKKVEYVRFALRLGHDVFNEGKINYESEARIKKLLTVYKLLMELHEVDAYLICATSALREAENGLNICERVKLELGMTINLISGDKEAEMINNVIVQELKDDVFYLHIDVGGGSTELNLYQGKIKTTSQSFKIGSVRIMENKVPKDMWKKMQKWIGDNVPTHQEVVAIGTGGNISKIFEYVETDTKGCATLEQLETALSYIKGYSVEERINKLKMNPDRADVIEFASEIYFSAMKWSKSVKMFVPDLGLKDGILLEVYQTLMQQEEHK</sequence>
<feature type="domain" description="Ppx/GppA phosphatase N-terminal" evidence="1">
    <location>
        <begin position="26"/>
        <end position="285"/>
    </location>
</feature>
<dbReference type="SUPFAM" id="SSF53067">
    <property type="entry name" value="Actin-like ATPase domain"/>
    <property type="match status" value="2"/>
</dbReference>
<dbReference type="PANTHER" id="PTHR30005">
    <property type="entry name" value="EXOPOLYPHOSPHATASE"/>
    <property type="match status" value="1"/>
</dbReference>
<dbReference type="RefSeq" id="WP_379835466.1">
    <property type="nucleotide sequence ID" value="NZ_JBHRYQ010000001.1"/>
</dbReference>
<keyword evidence="3" id="KW-1185">Reference proteome</keyword>
<proteinExistence type="predicted"/>
<name>A0ABV7YSC8_9BACT</name>
<accession>A0ABV7YSC8</accession>